<evidence type="ECO:0000313" key="1">
    <source>
        <dbReference type="EMBL" id="UQS81811.1"/>
    </source>
</evidence>
<name>A0ABY4P8G9_9LACO</name>
<accession>A0ABY4P8G9</accession>
<sequence>MQQIQGYQDNLTRLCAFYQSDFYQYLQQNDPLFIEDIVGTLCVDGDKSDLSALSSFR</sequence>
<dbReference type="EMBL" id="CP093366">
    <property type="protein sequence ID" value="UQS81811.1"/>
    <property type="molecule type" value="Genomic_DNA"/>
</dbReference>
<gene>
    <name evidence="1" type="ORF">MOO45_06300</name>
</gene>
<keyword evidence="2" id="KW-1185">Reference proteome</keyword>
<evidence type="ECO:0000313" key="2">
    <source>
        <dbReference type="Proteomes" id="UP000831495"/>
    </source>
</evidence>
<reference evidence="1" key="1">
    <citation type="journal article" date="2022" name="Int. J. Syst. Evol. Microbiol.">
        <title>Apilactobacillus apisilvae sp. nov., Nicolia spurrieriana gen. nov. sp. nov., Bombilactobacillus folatiphilus sp. nov. and Bombilactobacillus thymidiniphilus sp. nov., four new lactic acid bacterial isolates from stingless bees Tetragonula carbonaria and Austroplebeia australis.</title>
        <authorList>
            <person name="Oliphant S.A."/>
            <person name="Watson-Haigh N.S."/>
            <person name="Sumby K.M."/>
            <person name="Gardner J."/>
            <person name="Groom S."/>
            <person name="Jiranek V."/>
        </authorList>
    </citation>
    <scope>NUCLEOTIDE SEQUENCE</scope>
    <source>
        <strain evidence="1">SG4_D2</strain>
    </source>
</reference>
<organism evidence="1 2">
    <name type="scientific">Bombilactobacillus folatiphilus</name>
    <dbReference type="NCBI Taxonomy" id="2923362"/>
    <lineage>
        <taxon>Bacteria</taxon>
        <taxon>Bacillati</taxon>
        <taxon>Bacillota</taxon>
        <taxon>Bacilli</taxon>
        <taxon>Lactobacillales</taxon>
        <taxon>Lactobacillaceae</taxon>
        <taxon>Bombilactobacillus</taxon>
    </lineage>
</organism>
<protein>
    <submittedName>
        <fullName evidence="1">Uncharacterized protein</fullName>
    </submittedName>
</protein>
<dbReference type="RefSeq" id="WP_249514079.1">
    <property type="nucleotide sequence ID" value="NZ_CP093366.1"/>
</dbReference>
<proteinExistence type="predicted"/>
<dbReference type="Proteomes" id="UP000831495">
    <property type="component" value="Chromosome"/>
</dbReference>